<comment type="subcellular location">
    <subcellularLocation>
        <location evidence="1">Nucleus</location>
    </subcellularLocation>
</comment>
<keyword evidence="8" id="KW-1185">Reference proteome</keyword>
<feature type="compositionally biased region" description="Basic and acidic residues" evidence="6">
    <location>
        <begin position="65"/>
        <end position="88"/>
    </location>
</feature>
<name>A0A8C3P6W1_CHRPI</name>
<accession>A0A8C3P6W1</accession>
<dbReference type="Pfam" id="PF01101">
    <property type="entry name" value="HMG14_17"/>
    <property type="match status" value="1"/>
</dbReference>
<evidence type="ECO:0000313" key="8">
    <source>
        <dbReference type="Proteomes" id="UP000694380"/>
    </source>
</evidence>
<protein>
    <recommendedName>
        <fullName evidence="9">High mobility group nucleosome-binding domain-containing protein 5</fullName>
    </recommendedName>
</protein>
<reference evidence="7" key="1">
    <citation type="journal article" date="2015" name="Genome Biol. Evol.">
        <title>Physical Mapping and Refinement of the Painted Turtle Genome (Chrysemys picta) Inform Amniote Genome Evolution and Challenge Turtle-Bird Chromosomal Conservation.</title>
        <authorList>
            <person name="Badenhorst D."/>
            <person name="Hillier L.W."/>
            <person name="Literman R."/>
            <person name="Montiel E.E."/>
            <person name="Radhakrishnan S."/>
            <person name="Shen Y."/>
            <person name="Minx P."/>
            <person name="Janes D.E."/>
            <person name="Warren W.C."/>
            <person name="Edwards S.V."/>
            <person name="Valenzuela N."/>
        </authorList>
    </citation>
    <scope>NUCLEOTIDE SEQUENCE [LARGE SCALE GENOMIC DNA]</scope>
</reference>
<dbReference type="OMA" id="ERYKEWC"/>
<dbReference type="AlphaFoldDB" id="A0A8C3P6W1"/>
<dbReference type="GeneTree" id="ENSGT00950000182802"/>
<feature type="region of interest" description="Disordered" evidence="6">
    <location>
        <begin position="1"/>
        <end position="97"/>
    </location>
</feature>
<sequence length="127" mass="14099">MPKRKAAAEGEVKEEPKRRSARLSAKPAPPKPEPKPKKAAPKKEKAANDKKEDKKAAAKGKKGAKGKDETKQDDAKEENHSENGDTKTNENQSKWGNRSFFGHFGGMQSERYKEWCCLPWSFSGCGP</sequence>
<dbReference type="GO" id="GO:0031492">
    <property type="term" value="F:nucleosomal DNA binding"/>
    <property type="evidence" value="ECO:0007669"/>
    <property type="project" value="InterPro"/>
</dbReference>
<dbReference type="InterPro" id="IPR000079">
    <property type="entry name" value="HMGN_fam"/>
</dbReference>
<reference evidence="7" key="3">
    <citation type="submission" date="2025-09" db="UniProtKB">
        <authorList>
            <consortium name="Ensembl"/>
        </authorList>
    </citation>
    <scope>IDENTIFICATION</scope>
</reference>
<evidence type="ECO:0000256" key="4">
    <source>
        <dbReference type="ARBA" id="ARBA00023242"/>
    </source>
</evidence>
<feature type="compositionally biased region" description="Basic and acidic residues" evidence="6">
    <location>
        <begin position="32"/>
        <end position="56"/>
    </location>
</feature>
<evidence type="ECO:0008006" key="9">
    <source>
        <dbReference type="Google" id="ProtNLM"/>
    </source>
</evidence>
<reference evidence="7" key="2">
    <citation type="submission" date="2025-08" db="UniProtKB">
        <authorList>
            <consortium name="Ensembl"/>
        </authorList>
    </citation>
    <scope>IDENTIFICATION</scope>
</reference>
<evidence type="ECO:0000256" key="6">
    <source>
        <dbReference type="SAM" id="MobiDB-lite"/>
    </source>
</evidence>
<evidence type="ECO:0000313" key="7">
    <source>
        <dbReference type="Ensembl" id="ENSCPBP00000020123.1"/>
    </source>
</evidence>
<gene>
    <name evidence="7" type="primary">HMGN5</name>
</gene>
<dbReference type="SMART" id="SM00527">
    <property type="entry name" value="HMG17"/>
    <property type="match status" value="1"/>
</dbReference>
<dbReference type="PROSITE" id="PS00355">
    <property type="entry name" value="HMG14_17"/>
    <property type="match status" value="1"/>
</dbReference>
<organism evidence="7 8">
    <name type="scientific">Chrysemys picta bellii</name>
    <name type="common">Western painted turtle</name>
    <name type="synonym">Emys bellii</name>
    <dbReference type="NCBI Taxonomy" id="8478"/>
    <lineage>
        <taxon>Eukaryota</taxon>
        <taxon>Metazoa</taxon>
        <taxon>Chordata</taxon>
        <taxon>Craniata</taxon>
        <taxon>Vertebrata</taxon>
        <taxon>Euteleostomi</taxon>
        <taxon>Archelosauria</taxon>
        <taxon>Testudinata</taxon>
        <taxon>Testudines</taxon>
        <taxon>Cryptodira</taxon>
        <taxon>Durocryptodira</taxon>
        <taxon>Testudinoidea</taxon>
        <taxon>Emydidae</taxon>
        <taxon>Chrysemys</taxon>
    </lineage>
</organism>
<dbReference type="PRINTS" id="PR00925">
    <property type="entry name" value="NONHISHMG17"/>
</dbReference>
<evidence type="ECO:0000256" key="3">
    <source>
        <dbReference type="ARBA" id="ARBA00023125"/>
    </source>
</evidence>
<dbReference type="PANTHER" id="PTHR23087:SF13">
    <property type="entry name" value="NON-HISTONE CHROMOSOMAL PROTEIN HMG-17"/>
    <property type="match status" value="1"/>
</dbReference>
<evidence type="ECO:0000256" key="1">
    <source>
        <dbReference type="ARBA" id="ARBA00004123"/>
    </source>
</evidence>
<comment type="similarity">
    <text evidence="2">Belongs to the HMGN family.</text>
</comment>
<evidence type="ECO:0000256" key="2">
    <source>
        <dbReference type="ARBA" id="ARBA00007696"/>
    </source>
</evidence>
<keyword evidence="3" id="KW-0238">DNA-binding</keyword>
<dbReference type="PANTHER" id="PTHR23087">
    <property type="entry name" value="NONHISTONE CHROMOSOMAL PROTEIN HMG"/>
    <property type="match status" value="1"/>
</dbReference>
<keyword evidence="4" id="KW-0539">Nucleus</keyword>
<evidence type="ECO:0000256" key="5">
    <source>
        <dbReference type="ARBA" id="ARBA00037490"/>
    </source>
</evidence>
<feature type="compositionally biased region" description="Basic and acidic residues" evidence="6">
    <location>
        <begin position="1"/>
        <end position="18"/>
    </location>
</feature>
<proteinExistence type="inferred from homology"/>
<dbReference type="GO" id="GO:0005634">
    <property type="term" value="C:nucleus"/>
    <property type="evidence" value="ECO:0007669"/>
    <property type="project" value="UniProtKB-SubCell"/>
</dbReference>
<dbReference type="Ensembl" id="ENSCPBT00000023690.1">
    <property type="protein sequence ID" value="ENSCPBP00000020123.1"/>
    <property type="gene ID" value="ENSCPBG00000014488.1"/>
</dbReference>
<dbReference type="Proteomes" id="UP000694380">
    <property type="component" value="Chromosome 8"/>
</dbReference>
<dbReference type="GO" id="GO:0006325">
    <property type="term" value="P:chromatin organization"/>
    <property type="evidence" value="ECO:0007669"/>
    <property type="project" value="TreeGrafter"/>
</dbReference>
<dbReference type="GO" id="GO:0000785">
    <property type="term" value="C:chromatin"/>
    <property type="evidence" value="ECO:0007669"/>
    <property type="project" value="InterPro"/>
</dbReference>
<comment type="function">
    <text evidence="5">Binds to the inner side of the nucleosomal DNA thus altering the interaction between the DNA and the histone octamer. May be involved in the process which maintains transcribable genes in a unique chromatin conformation.</text>
</comment>